<dbReference type="RefSeq" id="WP_210117380.1">
    <property type="nucleotide sequence ID" value="NZ_CP054257.1"/>
</dbReference>
<evidence type="ECO:0000313" key="2">
    <source>
        <dbReference type="Proteomes" id="UP000671995"/>
    </source>
</evidence>
<dbReference type="AlphaFoldDB" id="A0A975F1J8"/>
<reference evidence="1" key="2">
    <citation type="journal article" date="2021" name="Microbiol. Resour. Announc.">
        <title>Complete Genome Sequences of Three Human Oral Treponema parvum Isolates.</title>
        <authorList>
            <person name="Zeng H."/>
            <person name="Watt R.M."/>
        </authorList>
    </citation>
    <scope>NUCLEOTIDE SEQUENCE</scope>
    <source>
        <strain evidence="1">ATCC 700773</strain>
    </source>
</reference>
<protein>
    <submittedName>
        <fullName evidence="1">Uncharacterized protein</fullName>
    </submittedName>
</protein>
<accession>A0A975F1J8</accession>
<name>A0A975F1J8_9SPIR</name>
<gene>
    <name evidence="1" type="ORF">HRI96_10930</name>
</gene>
<evidence type="ECO:0000313" key="1">
    <source>
        <dbReference type="EMBL" id="QTQ12667.1"/>
    </source>
</evidence>
<reference evidence="1" key="1">
    <citation type="submission" date="2020-05" db="EMBL/GenBank/DDBJ databases">
        <authorList>
            <person name="Zeng H."/>
            <person name="Chan Y.K."/>
            <person name="Watt R.M."/>
        </authorList>
    </citation>
    <scope>NUCLEOTIDE SEQUENCE</scope>
    <source>
        <strain evidence="1">ATCC 700773</strain>
    </source>
</reference>
<dbReference type="EMBL" id="CP054257">
    <property type="protein sequence ID" value="QTQ12667.1"/>
    <property type="molecule type" value="Genomic_DNA"/>
</dbReference>
<sequence length="342" mass="37616">MTDMKKTSGADVIVQAAGKTDSFYWGFNRTRVGQLDFCGKLEDIAEGTLEAMQTLDGSPYFSSAWYTYMDEALCRDIRVYLKNDFEIADADTFAFLTHVGALLLAVEGGDSLLAAELLARRTALFMKFPQLTLFIVKPVAAEALFAWIYGRSHSDEAAFSALYKTNALLGADKTDTGFLLYCAAKDVLKPDVANETPKQMFIRYFKNHSAAFTIGIVGMNFYGWNDGSDFLDDALSQKVGDDILDGTQKVRDAKKKIYASLRVSVQAEPYNPHDANAISVSAEDVCSKARGDTGLQRTGYIRATGAAILRTAKPNTFRFNARLARIGDMQNGRSGIVVRVEV</sequence>
<proteinExistence type="predicted"/>
<dbReference type="Proteomes" id="UP000671995">
    <property type="component" value="Chromosome"/>
</dbReference>
<dbReference type="Gene3D" id="3.30.70.2330">
    <property type="match status" value="1"/>
</dbReference>
<organism evidence="1 2">
    <name type="scientific">Treponema parvum</name>
    <dbReference type="NCBI Taxonomy" id="138851"/>
    <lineage>
        <taxon>Bacteria</taxon>
        <taxon>Pseudomonadati</taxon>
        <taxon>Spirochaetota</taxon>
        <taxon>Spirochaetia</taxon>
        <taxon>Spirochaetales</taxon>
        <taxon>Treponemataceae</taxon>
        <taxon>Treponema</taxon>
    </lineage>
</organism>